<evidence type="ECO:0000256" key="4">
    <source>
        <dbReference type="ARBA" id="ARBA00022598"/>
    </source>
</evidence>
<proteinExistence type="predicted"/>
<dbReference type="Pfam" id="PF13537">
    <property type="entry name" value="GATase_7"/>
    <property type="match status" value="1"/>
</dbReference>
<dbReference type="PANTHER" id="PTHR11772">
    <property type="entry name" value="ASPARAGINE SYNTHETASE"/>
    <property type="match status" value="1"/>
</dbReference>
<keyword evidence="8 13" id="KW-0061">Asparagine biosynthesis</keyword>
<dbReference type="Proteomes" id="UP000001070">
    <property type="component" value="Unassembled WGS sequence"/>
</dbReference>
<dbReference type="GO" id="GO:0005829">
    <property type="term" value="C:cytosol"/>
    <property type="evidence" value="ECO:0007669"/>
    <property type="project" value="TreeGrafter"/>
</dbReference>
<feature type="active site" description="For GATase activity" evidence="13">
    <location>
        <position position="2"/>
    </location>
</feature>
<dbReference type="GO" id="GO:0070981">
    <property type="term" value="P:L-asparagine biosynthetic process"/>
    <property type="evidence" value="ECO:0007669"/>
    <property type="project" value="UniProtKB-UniPathway"/>
</dbReference>
<evidence type="ECO:0000256" key="2">
    <source>
        <dbReference type="ARBA" id="ARBA00012737"/>
    </source>
</evidence>
<feature type="binding site" evidence="14">
    <location>
        <position position="278"/>
    </location>
    <ligand>
        <name>ATP</name>
        <dbReference type="ChEBI" id="CHEBI:30616"/>
    </ligand>
</feature>
<dbReference type="eggNOG" id="KOG0571">
    <property type="taxonomic scope" value="Eukaryota"/>
</dbReference>
<dbReference type="Gene3D" id="3.40.50.620">
    <property type="entry name" value="HUPs"/>
    <property type="match status" value="1"/>
</dbReference>
<dbReference type="NCBIfam" id="TIGR01536">
    <property type="entry name" value="asn_synth_AEB"/>
    <property type="match status" value="1"/>
</dbReference>
<keyword evidence="7 12" id="KW-0067">ATP-binding</keyword>
<feature type="site" description="Important for beta-aspartyl-AMP intermediate formation" evidence="15">
    <location>
        <position position="354"/>
    </location>
</feature>
<reference evidence="18 19" key="1">
    <citation type="journal article" date="2007" name="Nature">
        <title>Evolution of genes and genomes on the Drosophila phylogeny.</title>
        <authorList>
            <consortium name="Drosophila 12 Genomes Consortium"/>
            <person name="Clark A.G."/>
            <person name="Eisen M.B."/>
            <person name="Smith D.R."/>
            <person name="Bergman C.M."/>
            <person name="Oliver B."/>
            <person name="Markow T.A."/>
            <person name="Kaufman T.C."/>
            <person name="Kellis M."/>
            <person name="Gelbart W."/>
            <person name="Iyer V.N."/>
            <person name="Pollard D.A."/>
            <person name="Sackton T.B."/>
            <person name="Larracuente A.M."/>
            <person name="Singh N.D."/>
            <person name="Abad J.P."/>
            <person name="Abt D.N."/>
            <person name="Adryan B."/>
            <person name="Aguade M."/>
            <person name="Akashi H."/>
            <person name="Anderson W.W."/>
            <person name="Aquadro C.F."/>
            <person name="Ardell D.H."/>
            <person name="Arguello R."/>
            <person name="Artieri C.G."/>
            <person name="Barbash D.A."/>
            <person name="Barker D."/>
            <person name="Barsanti P."/>
            <person name="Batterham P."/>
            <person name="Batzoglou S."/>
            <person name="Begun D."/>
            <person name="Bhutkar A."/>
            <person name="Blanco E."/>
            <person name="Bosak S.A."/>
            <person name="Bradley R.K."/>
            <person name="Brand A.D."/>
            <person name="Brent M.R."/>
            <person name="Brooks A.N."/>
            <person name="Brown R.H."/>
            <person name="Butlin R.K."/>
            <person name="Caggese C."/>
            <person name="Calvi B.R."/>
            <person name="Bernardo de Carvalho A."/>
            <person name="Caspi A."/>
            <person name="Castrezana S."/>
            <person name="Celniker S.E."/>
            <person name="Chang J.L."/>
            <person name="Chapple C."/>
            <person name="Chatterji S."/>
            <person name="Chinwalla A."/>
            <person name="Civetta A."/>
            <person name="Clifton S.W."/>
            <person name="Comeron J.M."/>
            <person name="Costello J.C."/>
            <person name="Coyne J.A."/>
            <person name="Daub J."/>
            <person name="David R.G."/>
            <person name="Delcher A.L."/>
            <person name="Delehaunty K."/>
            <person name="Do C.B."/>
            <person name="Ebling H."/>
            <person name="Edwards K."/>
            <person name="Eickbush T."/>
            <person name="Evans J.D."/>
            <person name="Filipski A."/>
            <person name="Findeiss S."/>
            <person name="Freyhult E."/>
            <person name="Fulton L."/>
            <person name="Fulton R."/>
            <person name="Garcia A.C."/>
            <person name="Gardiner A."/>
            <person name="Garfield D.A."/>
            <person name="Garvin B.E."/>
            <person name="Gibson G."/>
            <person name="Gilbert D."/>
            <person name="Gnerre S."/>
            <person name="Godfrey J."/>
            <person name="Good R."/>
            <person name="Gotea V."/>
            <person name="Gravely B."/>
            <person name="Greenberg A.J."/>
            <person name="Griffiths-Jones S."/>
            <person name="Gross S."/>
            <person name="Guigo R."/>
            <person name="Gustafson E.A."/>
            <person name="Haerty W."/>
            <person name="Hahn M.W."/>
            <person name="Halligan D.L."/>
            <person name="Halpern A.L."/>
            <person name="Halter G.M."/>
            <person name="Han M.V."/>
            <person name="Heger A."/>
            <person name="Hillier L."/>
            <person name="Hinrichs A.S."/>
            <person name="Holmes I."/>
            <person name="Hoskins R.A."/>
            <person name="Hubisz M.J."/>
            <person name="Hultmark D."/>
            <person name="Huntley M.A."/>
            <person name="Jaffe D.B."/>
            <person name="Jagadeeshan S."/>
            <person name="Jeck W.R."/>
            <person name="Johnson J."/>
            <person name="Jones C.D."/>
            <person name="Jordan W.C."/>
            <person name="Karpen G.H."/>
            <person name="Kataoka E."/>
            <person name="Keightley P.D."/>
            <person name="Kheradpour P."/>
            <person name="Kirkness E.F."/>
            <person name="Koerich L.B."/>
            <person name="Kristiansen K."/>
            <person name="Kudrna D."/>
            <person name="Kulathinal R.J."/>
            <person name="Kumar S."/>
            <person name="Kwok R."/>
            <person name="Lander E."/>
            <person name="Langley C.H."/>
            <person name="Lapoint R."/>
            <person name="Lazzaro B.P."/>
            <person name="Lee S.J."/>
            <person name="Levesque L."/>
            <person name="Li R."/>
            <person name="Lin C.F."/>
            <person name="Lin M.F."/>
            <person name="Lindblad-Toh K."/>
            <person name="Llopart A."/>
            <person name="Long M."/>
            <person name="Low L."/>
            <person name="Lozovsky E."/>
            <person name="Lu J."/>
            <person name="Luo M."/>
            <person name="Machado C.A."/>
            <person name="Makalowski W."/>
            <person name="Marzo M."/>
            <person name="Matsuda M."/>
            <person name="Matzkin L."/>
            <person name="McAllister B."/>
            <person name="McBride C.S."/>
            <person name="McKernan B."/>
            <person name="McKernan K."/>
            <person name="Mendez-Lago M."/>
            <person name="Minx P."/>
            <person name="Mollenhauer M.U."/>
            <person name="Montooth K."/>
            <person name="Mount S.M."/>
            <person name="Mu X."/>
            <person name="Myers E."/>
            <person name="Negre B."/>
            <person name="Newfeld S."/>
            <person name="Nielsen R."/>
            <person name="Noor M.A."/>
            <person name="O'Grady P."/>
            <person name="Pachter L."/>
            <person name="Papaceit M."/>
            <person name="Parisi M.J."/>
            <person name="Parisi M."/>
            <person name="Parts L."/>
            <person name="Pedersen J.S."/>
            <person name="Pesole G."/>
            <person name="Phillippy A.M."/>
            <person name="Ponting C.P."/>
            <person name="Pop M."/>
            <person name="Porcelli D."/>
            <person name="Powell J.R."/>
            <person name="Prohaska S."/>
            <person name="Pruitt K."/>
            <person name="Puig M."/>
            <person name="Quesneville H."/>
            <person name="Ram K.R."/>
            <person name="Rand D."/>
            <person name="Rasmussen M.D."/>
            <person name="Reed L.K."/>
            <person name="Reenan R."/>
            <person name="Reily A."/>
            <person name="Remington K.A."/>
            <person name="Rieger T.T."/>
            <person name="Ritchie M.G."/>
            <person name="Robin C."/>
            <person name="Rogers Y.H."/>
            <person name="Rohde C."/>
            <person name="Rozas J."/>
            <person name="Rubenfield M.J."/>
            <person name="Ruiz A."/>
            <person name="Russo S."/>
            <person name="Salzberg S.L."/>
            <person name="Sanchez-Gracia A."/>
            <person name="Saranga D.J."/>
            <person name="Sato H."/>
            <person name="Schaeffer S.W."/>
            <person name="Schatz M.C."/>
            <person name="Schlenke T."/>
            <person name="Schwartz R."/>
            <person name="Segarra C."/>
            <person name="Singh R.S."/>
            <person name="Sirot L."/>
            <person name="Sirota M."/>
            <person name="Sisneros N.B."/>
            <person name="Smith C.D."/>
            <person name="Smith T.F."/>
            <person name="Spieth J."/>
            <person name="Stage D.E."/>
            <person name="Stark A."/>
            <person name="Stephan W."/>
            <person name="Strausberg R.L."/>
            <person name="Strempel S."/>
            <person name="Sturgill D."/>
            <person name="Sutton G."/>
            <person name="Sutton G.G."/>
            <person name="Tao W."/>
            <person name="Teichmann S."/>
            <person name="Tobari Y.N."/>
            <person name="Tomimura Y."/>
            <person name="Tsolas J.M."/>
            <person name="Valente V.L."/>
            <person name="Venter E."/>
            <person name="Venter J.C."/>
            <person name="Vicario S."/>
            <person name="Vieira F.G."/>
            <person name="Vilella A.J."/>
            <person name="Villasante A."/>
            <person name="Walenz B."/>
            <person name="Wang J."/>
            <person name="Wasserman M."/>
            <person name="Watts T."/>
            <person name="Wilson D."/>
            <person name="Wilson R.K."/>
            <person name="Wing R.A."/>
            <person name="Wolfner M.F."/>
            <person name="Wong A."/>
            <person name="Wong G.K."/>
            <person name="Wu C.I."/>
            <person name="Wu G."/>
            <person name="Yamamoto D."/>
            <person name="Yang H.P."/>
            <person name="Yang S.P."/>
            <person name="Yorke J.A."/>
            <person name="Yoshida K."/>
            <person name="Zdobnov E."/>
            <person name="Zhang P."/>
            <person name="Zhang Y."/>
            <person name="Zimin A.V."/>
            <person name="Baldwin J."/>
            <person name="Abdouelleil A."/>
            <person name="Abdulkadir J."/>
            <person name="Abebe A."/>
            <person name="Abera B."/>
            <person name="Abreu J."/>
            <person name="Acer S.C."/>
            <person name="Aftuck L."/>
            <person name="Alexander A."/>
            <person name="An P."/>
            <person name="Anderson E."/>
            <person name="Anderson S."/>
            <person name="Arachi H."/>
            <person name="Azer M."/>
            <person name="Bachantsang P."/>
            <person name="Barry A."/>
            <person name="Bayul T."/>
            <person name="Berlin A."/>
            <person name="Bessette D."/>
            <person name="Bloom T."/>
            <person name="Blye J."/>
            <person name="Boguslavskiy L."/>
            <person name="Bonnet C."/>
            <person name="Boukhgalter B."/>
            <person name="Bourzgui I."/>
            <person name="Brown A."/>
            <person name="Cahill P."/>
            <person name="Channer S."/>
            <person name="Cheshatsang Y."/>
            <person name="Chuda L."/>
            <person name="Citroen M."/>
            <person name="Collymore A."/>
            <person name="Cooke P."/>
            <person name="Costello M."/>
            <person name="D'Aco K."/>
            <person name="Daza R."/>
            <person name="De Haan G."/>
            <person name="DeGray S."/>
            <person name="DeMaso C."/>
            <person name="Dhargay N."/>
            <person name="Dooley K."/>
            <person name="Dooley E."/>
            <person name="Doricent M."/>
            <person name="Dorje P."/>
            <person name="Dorjee K."/>
            <person name="Dupes A."/>
            <person name="Elong R."/>
            <person name="Falk J."/>
            <person name="Farina A."/>
            <person name="Faro S."/>
            <person name="Ferguson D."/>
            <person name="Fisher S."/>
            <person name="Foley C.D."/>
            <person name="Franke A."/>
            <person name="Friedrich D."/>
            <person name="Gadbois L."/>
            <person name="Gearin G."/>
            <person name="Gearin C.R."/>
            <person name="Giannoukos G."/>
            <person name="Goode T."/>
            <person name="Graham J."/>
            <person name="Grandbois E."/>
            <person name="Grewal S."/>
            <person name="Gyaltsen K."/>
            <person name="Hafez N."/>
            <person name="Hagos B."/>
            <person name="Hall J."/>
            <person name="Henson C."/>
            <person name="Hollinger A."/>
            <person name="Honan T."/>
            <person name="Huard M.D."/>
            <person name="Hughes L."/>
            <person name="Hurhula B."/>
            <person name="Husby M.E."/>
            <person name="Kamat A."/>
            <person name="Kanga B."/>
            <person name="Kashin S."/>
            <person name="Khazanovich D."/>
            <person name="Kisner P."/>
            <person name="Lance K."/>
            <person name="Lara M."/>
            <person name="Lee W."/>
            <person name="Lennon N."/>
            <person name="Letendre F."/>
            <person name="LeVine R."/>
            <person name="Lipovsky A."/>
            <person name="Liu X."/>
            <person name="Liu J."/>
            <person name="Liu S."/>
            <person name="Lokyitsang T."/>
            <person name="Lokyitsang Y."/>
            <person name="Lubonja R."/>
            <person name="Lui A."/>
            <person name="MacDonald P."/>
            <person name="Magnisalis V."/>
            <person name="Maru K."/>
            <person name="Matthews C."/>
            <person name="McCusker W."/>
            <person name="McDonough S."/>
            <person name="Mehta T."/>
            <person name="Meldrim J."/>
            <person name="Meneus L."/>
            <person name="Mihai O."/>
            <person name="Mihalev A."/>
            <person name="Mihova T."/>
            <person name="Mittelman R."/>
            <person name="Mlenga V."/>
            <person name="Montmayeur A."/>
            <person name="Mulrain L."/>
            <person name="Navidi A."/>
            <person name="Naylor J."/>
            <person name="Negash T."/>
            <person name="Nguyen T."/>
            <person name="Nguyen N."/>
            <person name="Nicol R."/>
            <person name="Norbu C."/>
            <person name="Norbu N."/>
            <person name="Novod N."/>
            <person name="O'Neill B."/>
            <person name="Osman S."/>
            <person name="Markiewicz E."/>
            <person name="Oyono O.L."/>
            <person name="Patti C."/>
            <person name="Phunkhang P."/>
            <person name="Pierre F."/>
            <person name="Priest M."/>
            <person name="Raghuraman S."/>
            <person name="Rege F."/>
            <person name="Reyes R."/>
            <person name="Rise C."/>
            <person name="Rogov P."/>
            <person name="Ross K."/>
            <person name="Ryan E."/>
            <person name="Settipalli S."/>
            <person name="Shea T."/>
            <person name="Sherpa N."/>
            <person name="Shi L."/>
            <person name="Shih D."/>
            <person name="Sparrow T."/>
            <person name="Spaulding J."/>
            <person name="Stalker J."/>
            <person name="Stange-Thomann N."/>
            <person name="Stavropoulos S."/>
            <person name="Stone C."/>
            <person name="Strader C."/>
            <person name="Tesfaye S."/>
            <person name="Thomson T."/>
            <person name="Thoulutsang Y."/>
            <person name="Thoulutsang D."/>
            <person name="Topham K."/>
            <person name="Topping I."/>
            <person name="Tsamla T."/>
            <person name="Vassiliev H."/>
            <person name="Vo A."/>
            <person name="Wangchuk T."/>
            <person name="Wangdi T."/>
            <person name="Weiand M."/>
            <person name="Wilkinson J."/>
            <person name="Wilson A."/>
            <person name="Yadav S."/>
            <person name="Young G."/>
            <person name="Yu Q."/>
            <person name="Zembek L."/>
            <person name="Zhong D."/>
            <person name="Zimmer A."/>
            <person name="Zwirko Z."/>
            <person name="Jaffe D.B."/>
            <person name="Alvarez P."/>
            <person name="Brockman W."/>
            <person name="Butler J."/>
            <person name="Chin C."/>
            <person name="Gnerre S."/>
            <person name="Grabherr M."/>
            <person name="Kleber M."/>
            <person name="Mauceli E."/>
            <person name="MacCallum I."/>
        </authorList>
    </citation>
    <scope>NUCLEOTIDE SEQUENCE [LARGE SCALE GENOMIC DNA]</scope>
    <source>
        <strain evidence="19">Tucson 15287-2541.00</strain>
    </source>
</reference>
<keyword evidence="4" id="KW-0436">Ligase</keyword>
<evidence type="ECO:0000256" key="9">
    <source>
        <dbReference type="ARBA" id="ARBA00022962"/>
    </source>
</evidence>
<dbReference type="PhylomeDB" id="B4J145"/>
<evidence type="ECO:0000256" key="3">
    <source>
        <dbReference type="ARBA" id="ARBA00021389"/>
    </source>
</evidence>
<dbReference type="UniPathway" id="UPA00134">
    <property type="reaction ID" value="UER00195"/>
</dbReference>
<dbReference type="KEGG" id="dgr:6557727"/>
<dbReference type="FunFam" id="3.40.50.620:FF:000031">
    <property type="entry name" value="Asparagine synthase B"/>
    <property type="match status" value="1"/>
</dbReference>
<dbReference type="SMR" id="B4J145"/>
<dbReference type="HOGENOM" id="CLU_014658_2_2_1"/>
<evidence type="ECO:0000313" key="18">
    <source>
        <dbReference type="EMBL" id="EDV96900.1"/>
    </source>
</evidence>
<dbReference type="AlphaFoldDB" id="B4J145"/>
<dbReference type="OrthoDB" id="409189at2759"/>
<evidence type="ECO:0000256" key="12">
    <source>
        <dbReference type="PIRNR" id="PIRNR001589"/>
    </source>
</evidence>
<dbReference type="PROSITE" id="PS51278">
    <property type="entry name" value="GATASE_TYPE_2"/>
    <property type="match status" value="1"/>
</dbReference>
<dbReference type="GO" id="GO:0005524">
    <property type="term" value="F:ATP binding"/>
    <property type="evidence" value="ECO:0007669"/>
    <property type="project" value="UniProtKB-KW"/>
</dbReference>
<dbReference type="InterPro" id="IPR050795">
    <property type="entry name" value="Asn_Synthetase"/>
</dbReference>
<feature type="binding site" evidence="14">
    <location>
        <position position="112"/>
    </location>
    <ligand>
        <name>L-glutamine</name>
        <dbReference type="ChEBI" id="CHEBI:58359"/>
    </ligand>
</feature>
<dbReference type="EMBL" id="CH916366">
    <property type="protein sequence ID" value="EDV96900.1"/>
    <property type="molecule type" value="Genomic_DNA"/>
</dbReference>
<dbReference type="PIRSF" id="PIRSF001589">
    <property type="entry name" value="Asn_synthetase_glu-h"/>
    <property type="match status" value="1"/>
</dbReference>
<dbReference type="SUPFAM" id="SSF56235">
    <property type="entry name" value="N-terminal nucleophile aminohydrolases (Ntn hydrolases)"/>
    <property type="match status" value="1"/>
</dbReference>
<keyword evidence="19" id="KW-1185">Reference proteome</keyword>
<evidence type="ECO:0000259" key="17">
    <source>
        <dbReference type="PROSITE" id="PS51278"/>
    </source>
</evidence>
<gene>
    <name evidence="18" type="primary">Dgri\GH14964</name>
    <name evidence="18" type="ORF">Dgri_GH14964</name>
</gene>
<evidence type="ECO:0000313" key="19">
    <source>
        <dbReference type="Proteomes" id="UP000001070"/>
    </source>
</evidence>
<sequence>MCGIFAIFSSDGKAIAARCIHGSKHTLRELAYRQSGRQRHRGPDSTGVVVVAEQGVAMVHERLRIVGVEMGDQPFVSDDGNLILVANGEIYNYLELAAQIAKRRGGYKPKSDCHVILELYRDYGVDLLQHITGMYAFALYDKRTKELLLARDPIGIIPMYLGEDTAGNIWIASEMKCLVGVCERVETFTPGEARFGRVGAMRRWRHFEQPWMQQLPTLACDLSLLRTSLESAVRTHLHCDVHFAALLSGGVDSSLIASIATKIMRETNPDYKLKTFSVGLRNAPDFEAARQVAKYIESDHTELIFEIEDALDGIRDIVYHLETYDVTTVRCSLPMLLLARYIKSTGIKMILSGEGADEIFGGYLYFHKAPNYQEFHEELVKRVQQLHLSDCLRANKVAMAKGVELRVPFLDTAFVNYVMNIRPQDKIPGELNTFTNEHKTRMEKYVLRAAFAEDYLPDEVLWRQKEQFSDGVGYAWIDSIRRVATSHVGDEEFALAGERFPFNTPTTKEAFYYRCIFEQQFPGESAAKTVVRWVPRLDWGCPEDPSGRAQAVHQNKEAETERERA</sequence>
<feature type="binding site" evidence="14">
    <location>
        <begin position="352"/>
        <end position="353"/>
    </location>
    <ligand>
        <name>ATP</name>
        <dbReference type="ChEBI" id="CHEBI:30616"/>
    </ligand>
</feature>
<dbReference type="InterPro" id="IPR033738">
    <property type="entry name" value="AsnB_N"/>
</dbReference>
<dbReference type="MEROPS" id="C44.001"/>
<dbReference type="InParanoid" id="B4J145"/>
<dbReference type="GO" id="GO:0004066">
    <property type="term" value="F:asparagine synthase (glutamine-hydrolyzing) activity"/>
    <property type="evidence" value="ECO:0007669"/>
    <property type="project" value="UniProtKB-EC"/>
</dbReference>
<comment type="pathway">
    <text evidence="1">Amino-acid biosynthesis; L-asparagine biosynthesis; L-asparagine from L-aspartate (L-Gln route): step 1/1.</text>
</comment>
<evidence type="ECO:0000256" key="16">
    <source>
        <dbReference type="SAM" id="MobiDB-lite"/>
    </source>
</evidence>
<organism evidence="19">
    <name type="scientific">Drosophila grimshawi</name>
    <name type="common">Hawaiian fruit fly</name>
    <name type="synonym">Idiomyia grimshawi</name>
    <dbReference type="NCBI Taxonomy" id="7222"/>
    <lineage>
        <taxon>Eukaryota</taxon>
        <taxon>Metazoa</taxon>
        <taxon>Ecdysozoa</taxon>
        <taxon>Arthropoda</taxon>
        <taxon>Hexapoda</taxon>
        <taxon>Insecta</taxon>
        <taxon>Pterygota</taxon>
        <taxon>Neoptera</taxon>
        <taxon>Endopterygota</taxon>
        <taxon>Diptera</taxon>
        <taxon>Brachycera</taxon>
        <taxon>Muscomorpha</taxon>
        <taxon>Ephydroidea</taxon>
        <taxon>Drosophilidae</taxon>
        <taxon>Drosophila</taxon>
        <taxon>Hawaiian Drosophila</taxon>
    </lineage>
</organism>
<dbReference type="InterPro" id="IPR001962">
    <property type="entry name" value="Asn_synthase"/>
</dbReference>
<evidence type="ECO:0000256" key="14">
    <source>
        <dbReference type="PIRSR" id="PIRSR001589-2"/>
    </source>
</evidence>
<evidence type="ECO:0000256" key="11">
    <source>
        <dbReference type="ARBA" id="ARBA00048741"/>
    </source>
</evidence>
<evidence type="ECO:0000256" key="13">
    <source>
        <dbReference type="PIRSR" id="PIRSR001589-1"/>
    </source>
</evidence>
<dbReference type="Gene3D" id="3.60.20.10">
    <property type="entry name" value="Glutamine Phosphoribosylpyrophosphate, subunit 1, domain 1"/>
    <property type="match status" value="1"/>
</dbReference>
<dbReference type="InterPro" id="IPR006426">
    <property type="entry name" value="Asn_synth_AEB"/>
</dbReference>
<dbReference type="EC" id="6.3.5.4" evidence="2"/>
<name>B4J145_DROGR</name>
<dbReference type="CDD" id="cd01991">
    <property type="entry name" value="Asn_synthase_B_C"/>
    <property type="match status" value="1"/>
</dbReference>
<dbReference type="InterPro" id="IPR029055">
    <property type="entry name" value="Ntn_hydrolases_N"/>
</dbReference>
<accession>B4J145</accession>
<dbReference type="InterPro" id="IPR017932">
    <property type="entry name" value="GATase_2_dom"/>
</dbReference>
<evidence type="ECO:0000256" key="8">
    <source>
        <dbReference type="ARBA" id="ARBA00022888"/>
    </source>
</evidence>
<feature type="compositionally biased region" description="Basic and acidic residues" evidence="16">
    <location>
        <begin position="554"/>
        <end position="565"/>
    </location>
</feature>
<dbReference type="STRING" id="7222.B4J145"/>
<evidence type="ECO:0000256" key="10">
    <source>
        <dbReference type="ARBA" id="ARBA00030234"/>
    </source>
</evidence>
<dbReference type="InterPro" id="IPR014729">
    <property type="entry name" value="Rossmann-like_a/b/a_fold"/>
</dbReference>
<comment type="catalytic activity">
    <reaction evidence="11">
        <text>L-aspartate + L-glutamine + ATP + H2O = L-asparagine + L-glutamate + AMP + diphosphate + H(+)</text>
        <dbReference type="Rhea" id="RHEA:12228"/>
        <dbReference type="ChEBI" id="CHEBI:15377"/>
        <dbReference type="ChEBI" id="CHEBI:15378"/>
        <dbReference type="ChEBI" id="CHEBI:29985"/>
        <dbReference type="ChEBI" id="CHEBI:29991"/>
        <dbReference type="ChEBI" id="CHEBI:30616"/>
        <dbReference type="ChEBI" id="CHEBI:33019"/>
        <dbReference type="ChEBI" id="CHEBI:58048"/>
        <dbReference type="ChEBI" id="CHEBI:58359"/>
        <dbReference type="ChEBI" id="CHEBI:456215"/>
        <dbReference type="EC" id="6.3.5.4"/>
    </reaction>
</comment>
<evidence type="ECO:0000256" key="5">
    <source>
        <dbReference type="ARBA" id="ARBA00022605"/>
    </source>
</evidence>
<keyword evidence="9 13" id="KW-0315">Glutamine amidotransferase</keyword>
<dbReference type="NCBIfam" id="NF006949">
    <property type="entry name" value="PRK09431.1"/>
    <property type="match status" value="1"/>
</dbReference>
<dbReference type="CDD" id="cd00712">
    <property type="entry name" value="AsnB"/>
    <property type="match status" value="1"/>
</dbReference>
<feature type="region of interest" description="Disordered" evidence="16">
    <location>
        <begin position="544"/>
        <end position="565"/>
    </location>
</feature>
<dbReference type="FunFam" id="3.60.20.10:FF:000106">
    <property type="entry name" value="Asparagine synthetase"/>
    <property type="match status" value="1"/>
</dbReference>
<dbReference type="FunCoup" id="B4J145">
    <property type="interactions" value="661"/>
</dbReference>
<keyword evidence="5 13" id="KW-0028">Amino-acid biosynthesis</keyword>
<feature type="binding site" evidence="14">
    <location>
        <position position="246"/>
    </location>
    <ligand>
        <name>ATP</name>
        <dbReference type="ChEBI" id="CHEBI:30616"/>
    </ligand>
</feature>
<dbReference type="SUPFAM" id="SSF52402">
    <property type="entry name" value="Adenine nucleotide alpha hydrolases-like"/>
    <property type="match status" value="1"/>
</dbReference>
<evidence type="ECO:0000256" key="6">
    <source>
        <dbReference type="ARBA" id="ARBA00022741"/>
    </source>
</evidence>
<keyword evidence="6 12" id="KW-0547">Nucleotide-binding</keyword>
<evidence type="ECO:0000256" key="7">
    <source>
        <dbReference type="ARBA" id="ARBA00022840"/>
    </source>
</evidence>
<dbReference type="Pfam" id="PF00733">
    <property type="entry name" value="Asn_synthase"/>
    <property type="match status" value="1"/>
</dbReference>
<dbReference type="OMA" id="QFASKHT"/>
<dbReference type="PANTHER" id="PTHR11772:SF2">
    <property type="entry name" value="ASPARAGINE SYNTHETASE [GLUTAMINE-HYDROLYZING]"/>
    <property type="match status" value="1"/>
</dbReference>
<evidence type="ECO:0000256" key="15">
    <source>
        <dbReference type="PIRSR" id="PIRSR001589-3"/>
    </source>
</evidence>
<feature type="domain" description="Glutamine amidotransferase type-2" evidence="17">
    <location>
        <begin position="2"/>
        <end position="199"/>
    </location>
</feature>
<evidence type="ECO:0000256" key="1">
    <source>
        <dbReference type="ARBA" id="ARBA00005187"/>
    </source>
</evidence>
<protein>
    <recommendedName>
        <fullName evidence="3">Asparagine synthetase [glutamine-hydrolyzing]</fullName>
        <ecNumber evidence="2">6.3.5.4</ecNumber>
    </recommendedName>
    <alternativeName>
        <fullName evidence="10">Glutamine-dependent asparagine synthetase</fullName>
    </alternativeName>
</protein>